<keyword evidence="3" id="KW-1185">Reference proteome</keyword>
<name>A0A8S1KKK9_PARPR</name>
<dbReference type="Proteomes" id="UP000688137">
    <property type="component" value="Unassembled WGS sequence"/>
</dbReference>
<organism evidence="2 3">
    <name type="scientific">Paramecium primaurelia</name>
    <dbReference type="NCBI Taxonomy" id="5886"/>
    <lineage>
        <taxon>Eukaryota</taxon>
        <taxon>Sar</taxon>
        <taxon>Alveolata</taxon>
        <taxon>Ciliophora</taxon>
        <taxon>Intramacronucleata</taxon>
        <taxon>Oligohymenophorea</taxon>
        <taxon>Peniculida</taxon>
        <taxon>Parameciidae</taxon>
        <taxon>Paramecium</taxon>
    </lineage>
</organism>
<reference evidence="2" key="1">
    <citation type="submission" date="2021-01" db="EMBL/GenBank/DDBJ databases">
        <authorList>
            <consortium name="Genoscope - CEA"/>
            <person name="William W."/>
        </authorList>
    </citation>
    <scope>NUCLEOTIDE SEQUENCE</scope>
</reference>
<feature type="compositionally biased region" description="Basic residues" evidence="1">
    <location>
        <begin position="89"/>
        <end position="105"/>
    </location>
</feature>
<dbReference type="EMBL" id="CAJJDM010000021">
    <property type="protein sequence ID" value="CAD8055618.1"/>
    <property type="molecule type" value="Genomic_DNA"/>
</dbReference>
<evidence type="ECO:0000313" key="3">
    <source>
        <dbReference type="Proteomes" id="UP000688137"/>
    </source>
</evidence>
<dbReference type="OMA" id="CVMKMID"/>
<protein>
    <submittedName>
        <fullName evidence="2">Uncharacterized protein</fullName>
    </submittedName>
</protein>
<feature type="region of interest" description="Disordered" evidence="1">
    <location>
        <begin position="74"/>
        <end position="107"/>
    </location>
</feature>
<accession>A0A8S1KKK9</accession>
<sequence>MDISGYLYDNLPQLLENQEEFQDECPQFISKLNYNKSLFRIQSPEPSIQGDCLTNGNDQSYEIALGELKFQTEEKNGNSQQQLIGPSKKTSKAKKLDNKRKKKNRPLSEEEFVDIMKKLEQCQYVIGMIDNMVMILNGFKSQLQQQTMDRTQ</sequence>
<dbReference type="AlphaFoldDB" id="A0A8S1KKK9"/>
<evidence type="ECO:0000313" key="2">
    <source>
        <dbReference type="EMBL" id="CAD8055618.1"/>
    </source>
</evidence>
<gene>
    <name evidence="2" type="ORF">PPRIM_AZ9-3.1.T0230271</name>
</gene>
<proteinExistence type="predicted"/>
<evidence type="ECO:0000256" key="1">
    <source>
        <dbReference type="SAM" id="MobiDB-lite"/>
    </source>
</evidence>
<comment type="caution">
    <text evidence="2">The sequence shown here is derived from an EMBL/GenBank/DDBJ whole genome shotgun (WGS) entry which is preliminary data.</text>
</comment>